<dbReference type="InterPro" id="IPR025518">
    <property type="entry name" value="DUF4406"/>
</dbReference>
<name>C8WLV1_EGGLE</name>
<reference evidence="1 2" key="1">
    <citation type="journal article" date="2009" name="Stand. Genomic Sci.">
        <title>Complete genome sequence of Eggerthella lenta type strain (IPP VPI 0255).</title>
        <authorList>
            <person name="Saunders E."/>
            <person name="Pukall R."/>
            <person name="Abt B."/>
            <person name="Lapidus A."/>
            <person name="Glavina Del Rio T."/>
            <person name="Copeland A."/>
            <person name="Tice H."/>
            <person name="Cheng J.F."/>
            <person name="Lucas S."/>
            <person name="Chen F."/>
            <person name="Nolan M."/>
            <person name="Bruce D."/>
            <person name="Goodwin L."/>
            <person name="Pitluck S."/>
            <person name="Ivanova N."/>
            <person name="Mavromatis K."/>
            <person name="Ovchinnikova G."/>
            <person name="Pati A."/>
            <person name="Chen A."/>
            <person name="Palaniappan K."/>
            <person name="Land M."/>
            <person name="Hauser L."/>
            <person name="Chang Y.J."/>
            <person name="Jeffries C.D."/>
            <person name="Chain P."/>
            <person name="Meincke L."/>
            <person name="Sims D."/>
            <person name="Brettin T."/>
            <person name="Detter J.C."/>
            <person name="Goker M."/>
            <person name="Bristow J."/>
            <person name="Eisen J.A."/>
            <person name="Markowitz V."/>
            <person name="Hugenholtz P."/>
            <person name="Kyrpides N.C."/>
            <person name="Klenk H.P."/>
            <person name="Han C."/>
        </authorList>
    </citation>
    <scope>NUCLEOTIDE SEQUENCE [LARGE SCALE GENOMIC DNA]</scope>
    <source>
        <strain evidence="2">ATCC 25559 / DSM 2243 / CCUG 17323 / JCM 9979 / KCTC 3265 / NCTC 11813 / VPI 0255 / 1899 B</strain>
    </source>
</reference>
<dbReference type="STRING" id="479437.Elen_2612"/>
<accession>C8WLV1</accession>
<dbReference type="Proteomes" id="UP000001377">
    <property type="component" value="Chromosome"/>
</dbReference>
<dbReference type="HOGENOM" id="CLU_154463_2_0_11"/>
<dbReference type="Gene3D" id="3.40.50.10400">
    <property type="entry name" value="Hypothetical protein PA1492"/>
    <property type="match status" value="1"/>
</dbReference>
<proteinExistence type="predicted"/>
<dbReference type="BioCyc" id="ELEN479437:G1GFY-2634-MONOMER"/>
<organism evidence="1 2">
    <name type="scientific">Eggerthella lenta (strain ATCC 25559 / DSM 2243 / CCUG 17323 / JCM 9979 / KCTC 3265 / NCTC 11813 / VPI 0255 / 1899 B)</name>
    <name type="common">Eubacterium lentum</name>
    <dbReference type="NCBI Taxonomy" id="479437"/>
    <lineage>
        <taxon>Bacteria</taxon>
        <taxon>Bacillati</taxon>
        <taxon>Actinomycetota</taxon>
        <taxon>Coriobacteriia</taxon>
        <taxon>Eggerthellales</taxon>
        <taxon>Eggerthellaceae</taxon>
        <taxon>Eggerthella</taxon>
    </lineage>
</organism>
<dbReference type="eggNOG" id="ENOG5030JAJ">
    <property type="taxonomic scope" value="Bacteria"/>
</dbReference>
<gene>
    <name evidence="1" type="ordered locus">Elen_2612</name>
</gene>
<dbReference type="Pfam" id="PF14359">
    <property type="entry name" value="DUF4406"/>
    <property type="match status" value="1"/>
</dbReference>
<evidence type="ECO:0000313" key="2">
    <source>
        <dbReference type="Proteomes" id="UP000001377"/>
    </source>
</evidence>
<dbReference type="RefSeq" id="WP_015761286.1">
    <property type="nucleotide sequence ID" value="NC_013204.1"/>
</dbReference>
<dbReference type="OrthoDB" id="2376767at2"/>
<dbReference type="SUPFAM" id="SSF52309">
    <property type="entry name" value="N-(deoxy)ribosyltransferase-like"/>
    <property type="match status" value="1"/>
</dbReference>
<protein>
    <recommendedName>
        <fullName evidence="3">DUF4406 domain-containing protein</fullName>
    </recommendedName>
</protein>
<sequence length="114" mass="12580">MTRPVLYVSGPVTGMPDDNREAFEAAADELAACGYIVRIPHWDVRPGEKWPAAMRITLMAIIAQADGLAMLDGWERSEGAQLEAHVARSLMMPVKTVSQWAARMPAKRGRKTCK</sequence>
<keyword evidence="2" id="KW-1185">Reference proteome</keyword>
<dbReference type="KEGG" id="ele:Elen_2612"/>
<dbReference type="AlphaFoldDB" id="C8WLV1"/>
<dbReference type="EMBL" id="CP001726">
    <property type="protein sequence ID" value="ACV56564.1"/>
    <property type="molecule type" value="Genomic_DNA"/>
</dbReference>
<dbReference type="PaxDb" id="479437-Elen_2612"/>
<evidence type="ECO:0000313" key="1">
    <source>
        <dbReference type="EMBL" id="ACV56564.1"/>
    </source>
</evidence>
<evidence type="ECO:0008006" key="3">
    <source>
        <dbReference type="Google" id="ProtNLM"/>
    </source>
</evidence>